<dbReference type="PANTHER" id="PTHR47356:SF2">
    <property type="entry name" value="FAD-BINDING DOMAIN-CONTAINING PROTEIN-RELATED"/>
    <property type="match status" value="1"/>
</dbReference>
<dbReference type="PANTHER" id="PTHR47356">
    <property type="entry name" value="FAD-DEPENDENT MONOOXYGENASE ASQG-RELATED"/>
    <property type="match status" value="1"/>
</dbReference>
<evidence type="ECO:0000256" key="1">
    <source>
        <dbReference type="ARBA" id="ARBA00007992"/>
    </source>
</evidence>
<feature type="domain" description="FAD-binding" evidence="6">
    <location>
        <begin position="12"/>
        <end position="341"/>
    </location>
</feature>
<evidence type="ECO:0000256" key="4">
    <source>
        <dbReference type="ARBA" id="ARBA00023002"/>
    </source>
</evidence>
<dbReference type="InterPro" id="IPR002938">
    <property type="entry name" value="FAD-bd"/>
</dbReference>
<reference evidence="7" key="1">
    <citation type="journal article" date="2020" name="Angew. Chem. Int. Ed. Engl.">
        <title>Shimalactone Biosynthesis Involves Spontaneous Double Bicyclo-Ring Formation with 8pi-6pi Electrocyclization.</title>
        <authorList>
            <person name="Fujii I."/>
            <person name="Hashimoto M."/>
            <person name="Konishi K."/>
            <person name="Unezawa A."/>
            <person name="Sakuraba H."/>
            <person name="Suzuki K."/>
            <person name="Tsushima H."/>
            <person name="Iwasaki M."/>
            <person name="Yoshida S."/>
            <person name="Kudo A."/>
            <person name="Fujita R."/>
            <person name="Hichiwa A."/>
            <person name="Saito K."/>
            <person name="Asano T."/>
            <person name="Ishikawa J."/>
            <person name="Wakana D."/>
            <person name="Goda Y."/>
            <person name="Watanabe A."/>
            <person name="Watanabe M."/>
            <person name="Masumoto Y."/>
            <person name="Kanazawa J."/>
            <person name="Sato H."/>
            <person name="Uchiyama M."/>
        </authorList>
    </citation>
    <scope>NUCLEOTIDE SEQUENCE</scope>
    <source>
        <strain evidence="7">GF10</strain>
    </source>
</reference>
<organism evidence="7">
    <name type="scientific">Emericella variicolor</name>
    <name type="common">Aspergillus stellatus</name>
    <dbReference type="NCBI Taxonomy" id="1549217"/>
    <lineage>
        <taxon>Eukaryota</taxon>
        <taxon>Fungi</taxon>
        <taxon>Dikarya</taxon>
        <taxon>Ascomycota</taxon>
        <taxon>Pezizomycotina</taxon>
        <taxon>Eurotiomycetes</taxon>
        <taxon>Eurotiomycetidae</taxon>
        <taxon>Eurotiales</taxon>
        <taxon>Aspergillaceae</taxon>
        <taxon>Aspergillus</taxon>
        <taxon>Aspergillus subgen. Nidulantes</taxon>
    </lineage>
</organism>
<keyword evidence="5" id="KW-1133">Transmembrane helix</keyword>
<evidence type="ECO:0000256" key="3">
    <source>
        <dbReference type="ARBA" id="ARBA00022827"/>
    </source>
</evidence>
<keyword evidence="3" id="KW-0274">FAD</keyword>
<evidence type="ECO:0000313" key="7">
    <source>
        <dbReference type="EMBL" id="BBI47419.1"/>
    </source>
</evidence>
<keyword evidence="5" id="KW-0472">Membrane</keyword>
<name>A0A6J4A2F3_EMEVA</name>
<keyword evidence="7" id="KW-0503">Monooxygenase</keyword>
<feature type="transmembrane region" description="Helical" evidence="5">
    <location>
        <begin position="448"/>
        <end position="467"/>
    </location>
</feature>
<keyword evidence="2" id="KW-0285">Flavoprotein</keyword>
<dbReference type="Pfam" id="PF01494">
    <property type="entry name" value="FAD_binding_3"/>
    <property type="match status" value="1"/>
</dbReference>
<feature type="transmembrane region" description="Helical" evidence="5">
    <location>
        <begin position="12"/>
        <end position="28"/>
    </location>
</feature>
<protein>
    <submittedName>
        <fullName evidence="7">FAD monooxygenase</fullName>
    </submittedName>
</protein>
<proteinExistence type="inferred from homology"/>
<sequence>MSISSKDSGLRIIIIGGGITGLALAHFLEHAGINFVLLEKHHDILANFGGSVGLQANGCRILEQVGVYEHLEQWMTATEFIRARLPDGFTWVYPSHLYTSMLGYPLFMIRRTVLLRCLYDSLKDQSKIKVGSKVLSITRTGCSDGPLSVTTAEGAQYTGDIVVGADGVHGITRAEMWRLAEPQLSEPSPEHMTVDYMCILGITQPVESLAEMIRMNGIYGTFYKHVVWIVIPNKDNSVNWSALIKLDRTYAHPNVPKWSQEEVMTRLEALEEHTLDGTLKFRAFWEITESISSVPIYEGIVQTTTLGRIVCIGDNVFKMSPYLAEGGNLCLESAAILANTLRRLNTPQTKHTEAEISAGLRDSTAAHMARLRRRCAESYVLARTIALETWTGWFWLRYFAKYTATSACYYIMTFQDAGPTLDYLPMPTRARLASKRLEQMVKKRRRTAWLSCGVAFGVISLSFLWFLS</sequence>
<dbReference type="InterPro" id="IPR050562">
    <property type="entry name" value="FAD_mOase_fung"/>
</dbReference>
<comment type="similarity">
    <text evidence="1">Belongs to the paxM FAD-dependent monooxygenase family.</text>
</comment>
<dbReference type="SUPFAM" id="SSF51905">
    <property type="entry name" value="FAD/NAD(P)-binding domain"/>
    <property type="match status" value="1"/>
</dbReference>
<evidence type="ECO:0000256" key="5">
    <source>
        <dbReference type="SAM" id="Phobius"/>
    </source>
</evidence>
<dbReference type="Gene3D" id="3.50.50.60">
    <property type="entry name" value="FAD/NAD(P)-binding domain"/>
    <property type="match status" value="1"/>
</dbReference>
<dbReference type="AlphaFoldDB" id="A0A6J4A2F3"/>
<accession>A0A6J4A2F3</accession>
<dbReference type="EMBL" id="LC462123">
    <property type="protein sequence ID" value="BBI47419.1"/>
    <property type="molecule type" value="Genomic_DNA"/>
</dbReference>
<dbReference type="GO" id="GO:0004497">
    <property type="term" value="F:monooxygenase activity"/>
    <property type="evidence" value="ECO:0007669"/>
    <property type="project" value="UniProtKB-KW"/>
</dbReference>
<keyword evidence="4" id="KW-0560">Oxidoreductase</keyword>
<evidence type="ECO:0000259" key="6">
    <source>
        <dbReference type="Pfam" id="PF01494"/>
    </source>
</evidence>
<dbReference type="PRINTS" id="PR00420">
    <property type="entry name" value="RNGMNOXGNASE"/>
</dbReference>
<keyword evidence="5" id="KW-0812">Transmembrane</keyword>
<dbReference type="InterPro" id="IPR036188">
    <property type="entry name" value="FAD/NAD-bd_sf"/>
</dbReference>
<gene>
    <name evidence="7" type="primary">shmB</name>
</gene>
<dbReference type="GO" id="GO:0071949">
    <property type="term" value="F:FAD binding"/>
    <property type="evidence" value="ECO:0007669"/>
    <property type="project" value="InterPro"/>
</dbReference>
<evidence type="ECO:0000256" key="2">
    <source>
        <dbReference type="ARBA" id="ARBA00022630"/>
    </source>
</evidence>